<evidence type="ECO:0000313" key="15">
    <source>
        <dbReference type="Proteomes" id="UP000050454"/>
    </source>
</evidence>
<accession>A0A0P7BRV2</accession>
<keyword evidence="15" id="KW-1185">Reference proteome</keyword>
<dbReference type="GO" id="GO:0010181">
    <property type="term" value="F:FMN binding"/>
    <property type="evidence" value="ECO:0007669"/>
    <property type="project" value="UniProtKB-UniRule"/>
</dbReference>
<dbReference type="EMBL" id="LGTQ01000005">
    <property type="protein sequence ID" value="KPM50089.1"/>
    <property type="molecule type" value="Genomic_DNA"/>
</dbReference>
<dbReference type="Pfam" id="PF01243">
    <property type="entry name" value="PNPOx_N"/>
    <property type="match status" value="1"/>
</dbReference>
<comment type="cofactor">
    <cofactor evidence="9 11">
        <name>FMN</name>
        <dbReference type="ChEBI" id="CHEBI:58210"/>
    </cofactor>
    <text evidence="9 11">Binds 1 FMN per subunit.</text>
</comment>
<keyword evidence="7 9" id="KW-0560">Oxidoreductase</keyword>
<feature type="binding site" evidence="9 11">
    <location>
        <position position="86"/>
    </location>
    <ligand>
        <name>FMN</name>
        <dbReference type="ChEBI" id="CHEBI:58210"/>
    </ligand>
</feature>
<feature type="binding site" evidence="9 11">
    <location>
        <position position="199"/>
    </location>
    <ligand>
        <name>FMN</name>
        <dbReference type="ChEBI" id="CHEBI:58210"/>
    </ligand>
</feature>
<feature type="domain" description="Pyridoxine 5'-phosphate oxidase dimerisation C-terminal" evidence="13">
    <location>
        <begin position="176"/>
        <end position="216"/>
    </location>
</feature>
<keyword evidence="5 9" id="KW-0285">Flavoprotein</keyword>
<feature type="binding site" evidence="9 11">
    <location>
        <begin position="143"/>
        <end position="144"/>
    </location>
    <ligand>
        <name>FMN</name>
        <dbReference type="ChEBI" id="CHEBI:58210"/>
    </ligand>
</feature>
<feature type="binding site" evidence="9 10">
    <location>
        <position position="130"/>
    </location>
    <ligand>
        <name>substrate</name>
    </ligand>
</feature>
<name>A0A0P7BRV2_9BACT</name>
<comment type="pathway">
    <text evidence="1 9">Cofactor metabolism; pyridoxal 5'-phosphate salvage; pyridoxal 5'-phosphate from pyridoxamine 5'-phosphate: step 1/1.</text>
</comment>
<dbReference type="OrthoDB" id="9780392at2"/>
<evidence type="ECO:0000256" key="7">
    <source>
        <dbReference type="ARBA" id="ARBA00023002"/>
    </source>
</evidence>
<proteinExistence type="inferred from homology"/>
<sequence>MKNKDEQLSGMRVNYTKGQLLESEAGMEPFALFHQWMQEAKESEVKEPNAFTLSTIKNQKPSARILLLKGLDDAGFVFFSNYLSHKGEEMAQNPVAAITFFWDHMERQVRIEGQIEKVSEEESIQYFNSRPRGSQIGAWVSNQSSVIHSRAVLEEKNALLEEKFREVNPIPKPPYWGGYRLLPESIEFWQGRPSRLHDRLIYTKKENYWIRERLSP</sequence>
<dbReference type="PANTHER" id="PTHR10851">
    <property type="entry name" value="PYRIDOXINE-5-PHOSPHATE OXIDASE"/>
    <property type="match status" value="1"/>
</dbReference>
<feature type="binding site" evidence="10">
    <location>
        <begin position="12"/>
        <end position="15"/>
    </location>
    <ligand>
        <name>substrate</name>
    </ligand>
</feature>
<dbReference type="FunFam" id="2.30.110.10:FF:000005">
    <property type="entry name" value="NAD(P)H-hydrate epimerase"/>
    <property type="match status" value="1"/>
</dbReference>
<comment type="catalytic activity">
    <reaction evidence="9">
        <text>pyridoxamine 5'-phosphate + O2 + H2O = pyridoxal 5'-phosphate + H2O2 + NH4(+)</text>
        <dbReference type="Rhea" id="RHEA:15817"/>
        <dbReference type="ChEBI" id="CHEBI:15377"/>
        <dbReference type="ChEBI" id="CHEBI:15379"/>
        <dbReference type="ChEBI" id="CHEBI:16240"/>
        <dbReference type="ChEBI" id="CHEBI:28938"/>
        <dbReference type="ChEBI" id="CHEBI:58451"/>
        <dbReference type="ChEBI" id="CHEBI:597326"/>
        <dbReference type="EC" id="1.4.3.5"/>
    </reaction>
</comment>
<evidence type="ECO:0000313" key="14">
    <source>
        <dbReference type="EMBL" id="KPM50089.1"/>
    </source>
</evidence>
<keyword evidence="8 9" id="KW-0664">Pyridoxine biosynthesis</keyword>
<evidence type="ECO:0000256" key="9">
    <source>
        <dbReference type="HAMAP-Rule" id="MF_01629"/>
    </source>
</evidence>
<dbReference type="NCBIfam" id="TIGR00558">
    <property type="entry name" value="pdxH"/>
    <property type="match status" value="1"/>
</dbReference>
<comment type="caution">
    <text evidence="9">Lacks conserved residue(s) required for the propagation of feature annotation.</text>
</comment>
<reference evidence="14 15" key="1">
    <citation type="submission" date="2015-07" db="EMBL/GenBank/DDBJ databases">
        <title>The draft genome sequence of Leadbetterella sp. JN14-9.</title>
        <authorList>
            <person name="Liu Y."/>
            <person name="Du J."/>
            <person name="Shao Z."/>
        </authorList>
    </citation>
    <scope>NUCLEOTIDE SEQUENCE [LARGE SCALE GENOMIC DNA]</scope>
    <source>
        <strain evidence="14 15">JN14-9</strain>
    </source>
</reference>
<dbReference type="InterPro" id="IPR019576">
    <property type="entry name" value="Pyridoxamine_oxidase_dimer_C"/>
</dbReference>
<dbReference type="InterPro" id="IPR019740">
    <property type="entry name" value="Pyridox_Oxase_CS"/>
</dbReference>
<evidence type="ECO:0000259" key="12">
    <source>
        <dbReference type="Pfam" id="PF01243"/>
    </source>
</evidence>
<feature type="binding site" evidence="9 10">
    <location>
        <position position="69"/>
    </location>
    <ligand>
        <name>substrate</name>
    </ligand>
</feature>
<feature type="binding site" evidence="9 10">
    <location>
        <position position="126"/>
    </location>
    <ligand>
        <name>substrate</name>
    </ligand>
</feature>
<evidence type="ECO:0000256" key="1">
    <source>
        <dbReference type="ARBA" id="ARBA00004738"/>
    </source>
</evidence>
<comment type="catalytic activity">
    <reaction evidence="9">
        <text>pyridoxine 5'-phosphate + O2 = pyridoxal 5'-phosphate + H2O2</text>
        <dbReference type="Rhea" id="RHEA:15149"/>
        <dbReference type="ChEBI" id="CHEBI:15379"/>
        <dbReference type="ChEBI" id="CHEBI:16240"/>
        <dbReference type="ChEBI" id="CHEBI:58589"/>
        <dbReference type="ChEBI" id="CHEBI:597326"/>
        <dbReference type="EC" id="1.4.3.5"/>
    </reaction>
</comment>
<feature type="binding site" evidence="9">
    <location>
        <begin position="79"/>
        <end position="80"/>
    </location>
    <ligand>
        <name>FMN</name>
        <dbReference type="ChEBI" id="CHEBI:58210"/>
    </ligand>
</feature>
<dbReference type="PIRSF" id="PIRSF000190">
    <property type="entry name" value="Pyd_amn-ph_oxd"/>
    <property type="match status" value="1"/>
</dbReference>
<comment type="caution">
    <text evidence="14">The sequence shown here is derived from an EMBL/GenBank/DDBJ whole genome shotgun (WGS) entry which is preliminary data.</text>
</comment>
<keyword evidence="6 9" id="KW-0288">FMN</keyword>
<dbReference type="STRING" id="1605367.AFM12_00850"/>
<feature type="binding site" evidence="9 11">
    <location>
        <position position="189"/>
    </location>
    <ligand>
        <name>FMN</name>
        <dbReference type="ChEBI" id="CHEBI:58210"/>
    </ligand>
</feature>
<dbReference type="PATRIC" id="fig|1605367.3.peg.1502"/>
<dbReference type="PROSITE" id="PS01064">
    <property type="entry name" value="PYRIDOX_OXIDASE"/>
    <property type="match status" value="1"/>
</dbReference>
<dbReference type="EC" id="1.4.3.5" evidence="9"/>
<dbReference type="SUPFAM" id="SSF50475">
    <property type="entry name" value="FMN-binding split barrel"/>
    <property type="match status" value="1"/>
</dbReference>
<comment type="similarity">
    <text evidence="3 9">Belongs to the pyridoxamine 5'-phosphate oxidase family.</text>
</comment>
<dbReference type="Gene3D" id="2.30.110.10">
    <property type="entry name" value="Electron Transport, Fmn-binding Protein, Chain A"/>
    <property type="match status" value="1"/>
</dbReference>
<evidence type="ECO:0000256" key="2">
    <source>
        <dbReference type="ARBA" id="ARBA00005037"/>
    </source>
</evidence>
<evidence type="ECO:0000256" key="11">
    <source>
        <dbReference type="PIRSR" id="PIRSR000190-2"/>
    </source>
</evidence>
<dbReference type="GO" id="GO:0004733">
    <property type="term" value="F:pyridoxamine phosphate oxidase activity"/>
    <property type="evidence" value="ECO:0007669"/>
    <property type="project" value="UniProtKB-UniRule"/>
</dbReference>
<gene>
    <name evidence="9" type="primary">pdxH</name>
    <name evidence="14" type="ORF">AFM12_00850</name>
</gene>
<organism evidence="14 15">
    <name type="scientific">Jiulongibacter sediminis</name>
    <dbReference type="NCBI Taxonomy" id="1605367"/>
    <lineage>
        <taxon>Bacteria</taxon>
        <taxon>Pseudomonadati</taxon>
        <taxon>Bacteroidota</taxon>
        <taxon>Cytophagia</taxon>
        <taxon>Cytophagales</taxon>
        <taxon>Leadbetterellaceae</taxon>
        <taxon>Jiulongibacter</taxon>
    </lineage>
</organism>
<feature type="binding site" evidence="9 10">
    <location>
        <position position="134"/>
    </location>
    <ligand>
        <name>substrate</name>
    </ligand>
</feature>
<evidence type="ECO:0000256" key="4">
    <source>
        <dbReference type="ARBA" id="ARBA00011738"/>
    </source>
</evidence>
<dbReference type="InterPro" id="IPR012349">
    <property type="entry name" value="Split_barrel_FMN-bd"/>
</dbReference>
<dbReference type="PANTHER" id="PTHR10851:SF0">
    <property type="entry name" value="PYRIDOXINE-5'-PHOSPHATE OXIDASE"/>
    <property type="match status" value="1"/>
</dbReference>
<dbReference type="InterPro" id="IPR000659">
    <property type="entry name" value="Pyridox_Oxase"/>
</dbReference>
<comment type="pathway">
    <text evidence="2 9">Cofactor metabolism; pyridoxal 5'-phosphate salvage; pyridoxal 5'-phosphate from pyridoxine 5'-phosphate: step 1/1.</text>
</comment>
<feature type="domain" description="Pyridoxamine 5'-phosphate oxidase N-terminal" evidence="12">
    <location>
        <begin position="38"/>
        <end position="154"/>
    </location>
</feature>
<dbReference type="Proteomes" id="UP000050454">
    <property type="component" value="Unassembled WGS sequence"/>
</dbReference>
<dbReference type="Pfam" id="PF10590">
    <property type="entry name" value="PNP_phzG_C"/>
    <property type="match status" value="1"/>
</dbReference>
<feature type="binding site" evidence="9 11">
    <location>
        <begin position="64"/>
        <end position="69"/>
    </location>
    <ligand>
        <name>FMN</name>
        <dbReference type="ChEBI" id="CHEBI:58210"/>
    </ligand>
</feature>
<dbReference type="HAMAP" id="MF_01629">
    <property type="entry name" value="PdxH"/>
    <property type="match status" value="1"/>
</dbReference>
<dbReference type="NCBIfam" id="NF004231">
    <property type="entry name" value="PRK05679.1"/>
    <property type="match status" value="1"/>
</dbReference>
<evidence type="ECO:0000256" key="5">
    <source>
        <dbReference type="ARBA" id="ARBA00022630"/>
    </source>
</evidence>
<dbReference type="AlphaFoldDB" id="A0A0P7BRV2"/>
<evidence type="ECO:0000256" key="6">
    <source>
        <dbReference type="ARBA" id="ARBA00022643"/>
    </source>
</evidence>
<evidence type="ECO:0000259" key="13">
    <source>
        <dbReference type="Pfam" id="PF10590"/>
    </source>
</evidence>
<feature type="binding site" evidence="9 11">
    <location>
        <position position="108"/>
    </location>
    <ligand>
        <name>FMN</name>
        <dbReference type="ChEBI" id="CHEBI:58210"/>
    </ligand>
</feature>
<evidence type="ECO:0000256" key="10">
    <source>
        <dbReference type="PIRSR" id="PIRSR000190-1"/>
    </source>
</evidence>
<comment type="subunit">
    <text evidence="4 9">Homodimer.</text>
</comment>
<feature type="binding site" evidence="9 10">
    <location>
        <begin position="195"/>
        <end position="197"/>
    </location>
    <ligand>
        <name>substrate</name>
    </ligand>
</feature>
<dbReference type="InterPro" id="IPR011576">
    <property type="entry name" value="Pyridox_Oxase_N"/>
</dbReference>
<evidence type="ECO:0000256" key="8">
    <source>
        <dbReference type="ARBA" id="ARBA00023096"/>
    </source>
</evidence>
<comment type="function">
    <text evidence="9">Catalyzes the oxidation of either pyridoxine 5'-phosphate (PNP) or pyridoxamine 5'-phosphate (PMP) into pyridoxal 5'-phosphate (PLP).</text>
</comment>
<dbReference type="UniPathway" id="UPA01068">
    <property type="reaction ID" value="UER00304"/>
</dbReference>
<evidence type="ECO:0000256" key="3">
    <source>
        <dbReference type="ARBA" id="ARBA00007301"/>
    </source>
</evidence>
<dbReference type="GO" id="GO:0008615">
    <property type="term" value="P:pyridoxine biosynthetic process"/>
    <property type="evidence" value="ECO:0007669"/>
    <property type="project" value="UniProtKB-UniRule"/>
</dbReference>
<protein>
    <recommendedName>
        <fullName evidence="9">Pyridoxine/pyridoxamine 5'-phosphate oxidase</fullName>
        <ecNumber evidence="9">1.4.3.5</ecNumber>
    </recommendedName>
    <alternativeName>
        <fullName evidence="9">PNP/PMP oxidase</fullName>
        <shortName evidence="9">PNPOx</shortName>
    </alternativeName>
    <alternativeName>
        <fullName evidence="9">Pyridoxal 5'-phosphate synthase</fullName>
    </alternativeName>
</protein>